<name>A0A2H0WMF3_9BACT</name>
<comment type="caution">
    <text evidence="2">The sequence shown here is derived from an EMBL/GenBank/DDBJ whole genome shotgun (WGS) entry which is preliminary data.</text>
</comment>
<accession>A0A2H0WMF3</accession>
<reference evidence="3" key="1">
    <citation type="submission" date="2017-09" db="EMBL/GenBank/DDBJ databases">
        <title>Depth-based differentiation of microbial function through sediment-hosted aquifers and enrichment of novel symbionts in the deep terrestrial subsurface.</title>
        <authorList>
            <person name="Probst A.J."/>
            <person name="Ladd B."/>
            <person name="Jarett J.K."/>
            <person name="Geller-Mcgrath D.E."/>
            <person name="Sieber C.M.K."/>
            <person name="Emerson J.B."/>
            <person name="Anantharaman K."/>
            <person name="Thomas B.C."/>
            <person name="Malmstrom R."/>
            <person name="Stieglmeier M."/>
            <person name="Klingl A."/>
            <person name="Woyke T."/>
            <person name="Ryan C.M."/>
            <person name="Banfield J.F."/>
        </authorList>
    </citation>
    <scope>NUCLEOTIDE SEQUENCE [LARGE SCALE GENOMIC DNA]</scope>
</reference>
<protein>
    <recommendedName>
        <fullName evidence="1">DUF5659 domain-containing protein</fullName>
    </recommendedName>
</protein>
<proteinExistence type="predicted"/>
<dbReference type="Proteomes" id="UP000230033">
    <property type="component" value="Unassembled WGS sequence"/>
</dbReference>
<dbReference type="EMBL" id="PEZJ01000025">
    <property type="protein sequence ID" value="PIS13836.1"/>
    <property type="molecule type" value="Genomic_DNA"/>
</dbReference>
<organism evidence="2 3">
    <name type="scientific">Candidatus Shapirobacteria bacterium CG09_land_8_20_14_0_10_47_13</name>
    <dbReference type="NCBI Taxonomy" id="1974481"/>
    <lineage>
        <taxon>Bacteria</taxon>
        <taxon>Candidatus Shapironibacteriota</taxon>
    </lineage>
</organism>
<evidence type="ECO:0000259" key="1">
    <source>
        <dbReference type="Pfam" id="PF18903"/>
    </source>
</evidence>
<evidence type="ECO:0000313" key="3">
    <source>
        <dbReference type="Proteomes" id="UP000230033"/>
    </source>
</evidence>
<dbReference type="Pfam" id="PF18903">
    <property type="entry name" value="DUF5659"/>
    <property type="match status" value="1"/>
</dbReference>
<feature type="domain" description="DUF5659" evidence="1">
    <location>
        <begin position="9"/>
        <end position="81"/>
    </location>
</feature>
<evidence type="ECO:0000313" key="2">
    <source>
        <dbReference type="EMBL" id="PIS13836.1"/>
    </source>
</evidence>
<dbReference type="InterPro" id="IPR043718">
    <property type="entry name" value="DUF5659"/>
</dbReference>
<gene>
    <name evidence="2" type="ORF">COT65_01940</name>
</gene>
<sequence>MVQENLSLNDYYSTSDLALAAVISLWFPMEFIDRTNPHKAAFLFRREKGLEEIVESFWKRDLKIEPQAYFSQIKAVKARLYGES</sequence>
<dbReference type="AlphaFoldDB" id="A0A2H0WMF3"/>